<evidence type="ECO:0000256" key="5">
    <source>
        <dbReference type="ARBA" id="ARBA00022763"/>
    </source>
</evidence>
<reference evidence="12" key="1">
    <citation type="submission" date="2016-10" db="EMBL/GenBank/DDBJ databases">
        <authorList>
            <person name="Varghese N."/>
            <person name="Submissions S."/>
        </authorList>
    </citation>
    <scope>NUCLEOTIDE SEQUENCE [LARGE SCALE GENOMIC DNA]</scope>
    <source>
        <strain evidence="12">DSM 23256</strain>
    </source>
</reference>
<evidence type="ECO:0000313" key="11">
    <source>
        <dbReference type="EMBL" id="SDF53479.1"/>
    </source>
</evidence>
<dbReference type="CDD" id="cd10030">
    <property type="entry name" value="UDG-F4_TTUDGA_SPO1dp_like"/>
    <property type="match status" value="1"/>
</dbReference>
<dbReference type="AlphaFoldDB" id="A0A1G7LWY8"/>
<dbReference type="InterPro" id="IPR005273">
    <property type="entry name" value="Ura-DNA_glyco_family4"/>
</dbReference>
<evidence type="ECO:0000256" key="3">
    <source>
        <dbReference type="ARBA" id="ARBA00022485"/>
    </source>
</evidence>
<evidence type="ECO:0000256" key="9">
    <source>
        <dbReference type="ARBA" id="ARBA00023204"/>
    </source>
</evidence>
<proteinExistence type="inferred from homology"/>
<dbReference type="GO" id="GO:0097506">
    <property type="term" value="F:deaminated base DNA N-glycosylase activity"/>
    <property type="evidence" value="ECO:0007669"/>
    <property type="project" value="UniProtKB-ARBA"/>
</dbReference>
<sequence length="225" mass="24857">MVQTHAEWEAALLACSQCALCREGNRGPTSYNGTPDSPLMLVGEGPGGVEDEYGVPLVGPSGQLLDRALASVGITRDRIYTTNVVKCRPRGNRTPTVEEGQVCAGRWLDAEVALVKPKVIVALGSVALKYLYQPNARITKDRGRWFTTKYGIPAIATYHPAYLLRLTGQDLVRAKWEVYYDLKAAVERLAELAPDYCLQSDPPPDLLAIYAKRRRERLDRGRAQA</sequence>
<comment type="similarity">
    <text evidence="1">Belongs to the uracil-DNA glycosylase (UDG) superfamily. Type 4 (UDGa) family.</text>
</comment>
<evidence type="ECO:0000256" key="4">
    <source>
        <dbReference type="ARBA" id="ARBA00022723"/>
    </source>
</evidence>
<keyword evidence="12" id="KW-1185">Reference proteome</keyword>
<keyword evidence="7" id="KW-0408">Iron</keyword>
<dbReference type="SMART" id="SM00986">
    <property type="entry name" value="UDG"/>
    <property type="match status" value="1"/>
</dbReference>
<dbReference type="SMART" id="SM00987">
    <property type="entry name" value="UreE_C"/>
    <property type="match status" value="1"/>
</dbReference>
<dbReference type="Pfam" id="PF03167">
    <property type="entry name" value="UDG"/>
    <property type="match status" value="1"/>
</dbReference>
<dbReference type="Gene3D" id="3.40.470.10">
    <property type="entry name" value="Uracil-DNA glycosylase-like domain"/>
    <property type="match status" value="1"/>
</dbReference>
<evidence type="ECO:0000313" key="12">
    <source>
        <dbReference type="Proteomes" id="UP000243333"/>
    </source>
</evidence>
<dbReference type="SUPFAM" id="SSF52141">
    <property type="entry name" value="Uracil-DNA glycosylase-like"/>
    <property type="match status" value="1"/>
</dbReference>
<dbReference type="GO" id="GO:0051539">
    <property type="term" value="F:4 iron, 4 sulfur cluster binding"/>
    <property type="evidence" value="ECO:0007669"/>
    <property type="project" value="UniProtKB-KW"/>
</dbReference>
<accession>A0A1G7LWY8</accession>
<keyword evidence="6" id="KW-0378">Hydrolase</keyword>
<keyword evidence="9" id="KW-0234">DNA repair</keyword>
<dbReference type="InterPro" id="IPR036895">
    <property type="entry name" value="Uracil-DNA_glycosylase-like_sf"/>
</dbReference>
<dbReference type="PANTHER" id="PTHR33693:SF9">
    <property type="entry name" value="TYPE-4 URACIL-DNA GLYCOSYLASE"/>
    <property type="match status" value="1"/>
</dbReference>
<dbReference type="Proteomes" id="UP000243333">
    <property type="component" value="Unassembled WGS sequence"/>
</dbReference>
<evidence type="ECO:0000256" key="8">
    <source>
        <dbReference type="ARBA" id="ARBA00023014"/>
    </source>
</evidence>
<evidence type="ECO:0000259" key="10">
    <source>
        <dbReference type="SMART" id="SM00986"/>
    </source>
</evidence>
<keyword evidence="3" id="KW-0004">4Fe-4S</keyword>
<dbReference type="PANTHER" id="PTHR33693">
    <property type="entry name" value="TYPE-5 URACIL-DNA GLYCOSYLASE"/>
    <property type="match status" value="1"/>
</dbReference>
<protein>
    <recommendedName>
        <fullName evidence="2">Type-4 uracil-DNA glycosylase</fullName>
    </recommendedName>
</protein>
<evidence type="ECO:0000256" key="1">
    <source>
        <dbReference type="ARBA" id="ARBA00006521"/>
    </source>
</evidence>
<keyword evidence="5" id="KW-0227">DNA damage</keyword>
<gene>
    <name evidence="11" type="ORF">SAMN05660235_01904</name>
</gene>
<feature type="domain" description="Uracil-DNA glycosylase-like" evidence="10">
    <location>
        <begin position="30"/>
        <end position="183"/>
    </location>
</feature>
<keyword evidence="8" id="KW-0411">Iron-sulfur</keyword>
<dbReference type="RefSeq" id="WP_093690276.1">
    <property type="nucleotide sequence ID" value="NZ_FNBU01000014.1"/>
</dbReference>
<name>A0A1G7LWY8_9FIRM</name>
<dbReference type="InterPro" id="IPR051536">
    <property type="entry name" value="UDG_Type-4/5"/>
</dbReference>
<dbReference type="GO" id="GO:0046872">
    <property type="term" value="F:metal ion binding"/>
    <property type="evidence" value="ECO:0007669"/>
    <property type="project" value="UniProtKB-KW"/>
</dbReference>
<organism evidence="11 12">
    <name type="scientific">Sporolituus thermophilus DSM 23256</name>
    <dbReference type="NCBI Taxonomy" id="1123285"/>
    <lineage>
        <taxon>Bacteria</taxon>
        <taxon>Bacillati</taxon>
        <taxon>Bacillota</taxon>
        <taxon>Negativicutes</taxon>
        <taxon>Selenomonadales</taxon>
        <taxon>Sporomusaceae</taxon>
        <taxon>Sporolituus</taxon>
    </lineage>
</organism>
<dbReference type="OrthoDB" id="5290748at2"/>
<evidence type="ECO:0000256" key="2">
    <source>
        <dbReference type="ARBA" id="ARBA00019403"/>
    </source>
</evidence>
<dbReference type="InterPro" id="IPR005122">
    <property type="entry name" value="Uracil-DNA_glycosylase-like"/>
</dbReference>
<dbReference type="STRING" id="1123285.SAMN05660235_01904"/>
<evidence type="ECO:0000256" key="6">
    <source>
        <dbReference type="ARBA" id="ARBA00022801"/>
    </source>
</evidence>
<evidence type="ECO:0000256" key="7">
    <source>
        <dbReference type="ARBA" id="ARBA00023004"/>
    </source>
</evidence>
<dbReference type="NCBIfam" id="TIGR00758">
    <property type="entry name" value="UDG_fam4"/>
    <property type="match status" value="1"/>
</dbReference>
<dbReference type="EMBL" id="FNBU01000014">
    <property type="protein sequence ID" value="SDF53479.1"/>
    <property type="molecule type" value="Genomic_DNA"/>
</dbReference>
<dbReference type="GO" id="GO:0006281">
    <property type="term" value="P:DNA repair"/>
    <property type="evidence" value="ECO:0007669"/>
    <property type="project" value="UniProtKB-KW"/>
</dbReference>
<keyword evidence="4" id="KW-0479">Metal-binding</keyword>